<dbReference type="InterPro" id="IPR013519">
    <property type="entry name" value="Int_alpha_beta-p"/>
</dbReference>
<dbReference type="PANTHER" id="PTHR46580:SF4">
    <property type="entry name" value="ATP_GTP-BINDING PROTEIN"/>
    <property type="match status" value="1"/>
</dbReference>
<evidence type="ECO:0000256" key="3">
    <source>
        <dbReference type="ARBA" id="ARBA00023180"/>
    </source>
</evidence>
<evidence type="ECO:0000256" key="4">
    <source>
        <dbReference type="SAM" id="Phobius"/>
    </source>
</evidence>
<keyword evidence="2" id="KW-0677">Repeat</keyword>
<keyword evidence="4" id="KW-0472">Membrane</keyword>
<gene>
    <name evidence="5" type="ORF">BJG266_LOCUS38365</name>
    <name evidence="6" type="ORF">QVE165_LOCUS55236</name>
</gene>
<accession>A0A815LXM1</accession>
<evidence type="ECO:0000313" key="6">
    <source>
        <dbReference type="EMBL" id="CAF1618416.1"/>
    </source>
</evidence>
<keyword evidence="4" id="KW-0812">Transmembrane</keyword>
<dbReference type="PANTHER" id="PTHR46580">
    <property type="entry name" value="SENSOR KINASE-RELATED"/>
    <property type="match status" value="1"/>
</dbReference>
<evidence type="ECO:0000313" key="5">
    <source>
        <dbReference type="EMBL" id="CAF1413812.1"/>
    </source>
</evidence>
<comment type="caution">
    <text evidence="5">The sequence shown here is derived from an EMBL/GenBank/DDBJ whole genome shotgun (WGS) entry which is preliminary data.</text>
</comment>
<feature type="transmembrane region" description="Helical" evidence="4">
    <location>
        <begin position="1639"/>
        <end position="1660"/>
    </location>
</feature>
<proteinExistence type="predicted"/>
<reference evidence="5" key="1">
    <citation type="submission" date="2021-02" db="EMBL/GenBank/DDBJ databases">
        <authorList>
            <person name="Nowell W R."/>
        </authorList>
    </citation>
    <scope>NUCLEOTIDE SEQUENCE</scope>
</reference>
<evidence type="ECO:0000313" key="7">
    <source>
        <dbReference type="Proteomes" id="UP000663832"/>
    </source>
</evidence>
<dbReference type="EMBL" id="CAJNOI010001441">
    <property type="protein sequence ID" value="CAF1413812.1"/>
    <property type="molecule type" value="Genomic_DNA"/>
</dbReference>
<dbReference type="EMBL" id="CAJNOM010001766">
    <property type="protein sequence ID" value="CAF1618416.1"/>
    <property type="molecule type" value="Genomic_DNA"/>
</dbReference>
<organism evidence="5 8">
    <name type="scientific">Adineta steineri</name>
    <dbReference type="NCBI Taxonomy" id="433720"/>
    <lineage>
        <taxon>Eukaryota</taxon>
        <taxon>Metazoa</taxon>
        <taxon>Spiralia</taxon>
        <taxon>Gnathifera</taxon>
        <taxon>Rotifera</taxon>
        <taxon>Eurotatoria</taxon>
        <taxon>Bdelloidea</taxon>
        <taxon>Adinetida</taxon>
        <taxon>Adinetidae</taxon>
        <taxon>Adineta</taxon>
    </lineage>
</organism>
<dbReference type="SUPFAM" id="SSF69318">
    <property type="entry name" value="Integrin alpha N-terminal domain"/>
    <property type="match status" value="4"/>
</dbReference>
<protein>
    <submittedName>
        <fullName evidence="5">Uncharacterized protein</fullName>
    </submittedName>
</protein>
<dbReference type="OrthoDB" id="10016605at2759"/>
<evidence type="ECO:0000256" key="1">
    <source>
        <dbReference type="ARBA" id="ARBA00022729"/>
    </source>
</evidence>
<dbReference type="SMART" id="SM00191">
    <property type="entry name" value="Int_alpha"/>
    <property type="match status" value="9"/>
</dbReference>
<evidence type="ECO:0000313" key="8">
    <source>
        <dbReference type="Proteomes" id="UP000663877"/>
    </source>
</evidence>
<dbReference type="Proteomes" id="UP000663832">
    <property type="component" value="Unassembled WGS sequence"/>
</dbReference>
<name>A0A815LXM1_9BILA</name>
<dbReference type="InterPro" id="IPR013517">
    <property type="entry name" value="FG-GAP"/>
</dbReference>
<keyword evidence="1" id="KW-0732">Signal</keyword>
<keyword evidence="4" id="KW-1133">Transmembrane helix</keyword>
<sequence>MNNVDTSPENTLADLHSSDLHRIKKEKTVDEYEKMLWNTLFISIFYTIIVMTIAILIVCLVRPKQNVICQSNFITLIDDNSIQYNSRPHAIATGDLNQDSYPDLVVANSGTNTIGIFLNDAKGNFLSQIIFKTGNNSRPFSVIVDDFNNNTYLDIAVTNYNTHNIGIYLDYRNDTFAKQITVSTDIYRPILLTTGDLNNDKYLDIIVVYNGTDNIGIFYGYGNGSFQNQIIYSTGYNSHPCSVVIADLNKDNNYDIVVVNSGTNNFEIFFGSNNGSFENEIIYSTGLLSKPSSISINDLNQDEYLDIIIVNSGTNNIYIFIGYENGKFLLENIYSLSSQLNSQSIGIGDFNQDNQLDIVISNYDSNNIFILIGFGNGSFSSPSIFSTGIISHPFQITINDFNKNNQSDIAIVNFNTDNIFIFIDYYLVQSLTPQLYSSGNTSYLRQLAKGDFNNDSIIDLVAVDSATDKIHLFFGYKNGTFQEKIEYSTGNRSHPIAVTVTDIDNDHYLDILVGNAYSESVGIFYGFGNGNFSSLRTYFTGELSSVAWITVDDCNNDHYLDIFYADRYTDSIGVLLGEGNRTFSNPVRYFCELGSRPLSVATGDFNNDGHVDIATACYGSDNVIMFLGFGNGTFTLFSIFPVGDGSFPNMLTVADLNKDNNLDVVVGNSNKNYFDIFYGFGNGSLDKPFIYSTGVNSLPLCVYIADLNNDDSLDLVVANSNNNNIGVFLGNSSKYFGNQTIYNSGYNSIPYSIVVDDFNEDNRPDIAVMNTGTSDIAILLGHPTEDSTNQINKTMYNNESKTANDVPILLGDYYPNFYSLKNYSTGSSSDPLSLGVGDLNNDKQMDIIVANSGNANLGILYGYNNGSFRNAVTFPLYSGANPQNIIVDDFNKDDLLDVAVTDPINNCIIVLLGRGNETFSTELIYSTGSDSIPIDLYIYDLNNDNYLDLVVANMGTNTIGVFYGFDYILFVEQGSYETGDGSNPISVVLGDFNNDGHTDIVVAFYGTNNVGILLGYGNGTFTSMIPFGYVPIAHAWVLDVGDFNNDSNLDITIANWAINSISVILGCGNGSFKDPVSYSTGSNSHPQAVAVNHIDNDNFLDIVTSNYGSNTVSVFLGYGNGTFPDAITLITGDGAGTNFIAIADISNDSWNDIIVANYGSNNVGVFLGYGNGSFSTQMTFSTGTSTAPWSVAVGDFDRDGRLDVATANYASNNVGVLYGYGNGTFGNLKTFSTGFNSLPTFVDVGDFNNDNILDIAVSGLNLDQVGILFGYDDGNFASIHPIPQKPGSFSYSLAIGDFNEDNRLDFAYADYSNNNITIFLASDKIPFGGQTTYFVGENSSPASISVDYFNDDNYLDIAVVNSNTDNLGILFGYGNRSFSNITTYSTGLGSNPTSIAIGDFNNDSRTDIVVANSETNDIIVFTGSVNGSFSSSTPYLMQSGSQPESIVASDFNNDNQLDIVVANFGTNNICVLFGNGNSTFINQKCFSLKYDSRPTCVILKDLNNDNRDDIAVTLYGANNVISEQPLTLSYLHNGISLVTSDGFCKFWSAQDFILGGIILMLMTYSSSERYLLIFHRPFILRHFIILHYLPIIICILYPFIFYIGIIYIYPCITYFDYTVNLCGGPCYVFDIIPSTFDLLFNITVFETIALLGNIVLPMLVDLTYDVLQYGVYMVHLLCPFVSLIGLPELWPRSFVRFLRRLLNNNEVQPTIHIPLNTDTRALQRLRTNYTR</sequence>
<dbReference type="InterPro" id="IPR028994">
    <property type="entry name" value="Integrin_alpha_N"/>
</dbReference>
<dbReference type="Pfam" id="PF13517">
    <property type="entry name" value="FG-GAP_3"/>
    <property type="match status" value="10"/>
</dbReference>
<dbReference type="Gene3D" id="2.130.10.130">
    <property type="entry name" value="Integrin alpha, N-terminal"/>
    <property type="match status" value="6"/>
</dbReference>
<feature type="transmembrane region" description="Helical" evidence="4">
    <location>
        <begin position="1585"/>
        <end position="1608"/>
    </location>
</feature>
<dbReference type="Gene3D" id="2.30.30.100">
    <property type="match status" value="6"/>
</dbReference>
<feature type="transmembrane region" description="Helical" evidence="4">
    <location>
        <begin position="1666"/>
        <end position="1690"/>
    </location>
</feature>
<evidence type="ECO:0000256" key="2">
    <source>
        <dbReference type="ARBA" id="ARBA00022737"/>
    </source>
</evidence>
<feature type="transmembrane region" description="Helical" evidence="4">
    <location>
        <begin position="35"/>
        <end position="58"/>
    </location>
</feature>
<dbReference type="Proteomes" id="UP000663877">
    <property type="component" value="Unassembled WGS sequence"/>
</dbReference>
<keyword evidence="3" id="KW-0325">Glycoprotein</keyword>
<keyword evidence="7" id="KW-1185">Reference proteome</keyword>